<reference evidence="8" key="1">
    <citation type="submission" date="2020-07" db="EMBL/GenBank/DDBJ databases">
        <title>Huge and variable diversity of episymbiotic CPR bacteria and DPANN archaea in groundwater ecosystems.</title>
        <authorList>
            <person name="He C.Y."/>
            <person name="Keren R."/>
            <person name="Whittaker M."/>
            <person name="Farag I.F."/>
            <person name="Doudna J."/>
            <person name="Cate J.H.D."/>
            <person name="Banfield J.F."/>
        </authorList>
    </citation>
    <scope>NUCLEOTIDE SEQUENCE</scope>
    <source>
        <strain evidence="8">NC_groundwater_763_Ag_S-0.2um_68_21</strain>
    </source>
</reference>
<feature type="transmembrane region" description="Helical" evidence="6">
    <location>
        <begin position="6"/>
        <end position="22"/>
    </location>
</feature>
<evidence type="ECO:0000256" key="1">
    <source>
        <dbReference type="ARBA" id="ARBA00004370"/>
    </source>
</evidence>
<dbReference type="AlphaFoldDB" id="A0A932I4Q3"/>
<feature type="transmembrane region" description="Helical" evidence="6">
    <location>
        <begin position="43"/>
        <end position="65"/>
    </location>
</feature>
<evidence type="ECO:0000256" key="2">
    <source>
        <dbReference type="ARBA" id="ARBA00022692"/>
    </source>
</evidence>
<evidence type="ECO:0000256" key="4">
    <source>
        <dbReference type="ARBA" id="ARBA00023136"/>
    </source>
</evidence>
<dbReference type="GO" id="GO:0005506">
    <property type="term" value="F:iron ion binding"/>
    <property type="evidence" value="ECO:0007669"/>
    <property type="project" value="InterPro"/>
</dbReference>
<dbReference type="InterPro" id="IPR050307">
    <property type="entry name" value="Sterol_Desaturase_Related"/>
</dbReference>
<name>A0A932I4Q3_UNCTE</name>
<evidence type="ECO:0000256" key="5">
    <source>
        <dbReference type="SAM" id="MobiDB-lite"/>
    </source>
</evidence>
<keyword evidence="4 6" id="KW-0472">Membrane</keyword>
<dbReference type="EMBL" id="JACPUR010000041">
    <property type="protein sequence ID" value="MBI3129707.1"/>
    <property type="molecule type" value="Genomic_DNA"/>
</dbReference>
<gene>
    <name evidence="8" type="ORF">HYZ11_19035</name>
</gene>
<feature type="region of interest" description="Disordered" evidence="5">
    <location>
        <begin position="265"/>
        <end position="288"/>
    </location>
</feature>
<dbReference type="GO" id="GO:0008610">
    <property type="term" value="P:lipid biosynthetic process"/>
    <property type="evidence" value="ECO:0007669"/>
    <property type="project" value="InterPro"/>
</dbReference>
<dbReference type="GO" id="GO:0016491">
    <property type="term" value="F:oxidoreductase activity"/>
    <property type="evidence" value="ECO:0007669"/>
    <property type="project" value="InterPro"/>
</dbReference>
<protein>
    <submittedName>
        <fullName evidence="8">Sterol desaturase family protein</fullName>
    </submittedName>
</protein>
<feature type="compositionally biased region" description="Basic residues" evidence="5">
    <location>
        <begin position="279"/>
        <end position="288"/>
    </location>
</feature>
<proteinExistence type="predicted"/>
<comment type="subcellular location">
    <subcellularLocation>
        <location evidence="1">Membrane</location>
    </subcellularLocation>
</comment>
<evidence type="ECO:0000259" key="7">
    <source>
        <dbReference type="Pfam" id="PF04116"/>
    </source>
</evidence>
<dbReference type="InterPro" id="IPR006694">
    <property type="entry name" value="Fatty_acid_hydroxylase"/>
</dbReference>
<organism evidence="8 9">
    <name type="scientific">Tectimicrobiota bacterium</name>
    <dbReference type="NCBI Taxonomy" id="2528274"/>
    <lineage>
        <taxon>Bacteria</taxon>
        <taxon>Pseudomonadati</taxon>
        <taxon>Nitrospinota/Tectimicrobiota group</taxon>
        <taxon>Candidatus Tectimicrobiota</taxon>
    </lineage>
</organism>
<comment type="caution">
    <text evidence="8">The sequence shown here is derived from an EMBL/GenBank/DDBJ whole genome shotgun (WGS) entry which is preliminary data.</text>
</comment>
<accession>A0A932I4Q3</accession>
<evidence type="ECO:0000256" key="3">
    <source>
        <dbReference type="ARBA" id="ARBA00022989"/>
    </source>
</evidence>
<evidence type="ECO:0000256" key="6">
    <source>
        <dbReference type="SAM" id="Phobius"/>
    </source>
</evidence>
<feature type="domain" description="Fatty acid hydroxylase" evidence="7">
    <location>
        <begin position="88"/>
        <end position="223"/>
    </location>
</feature>
<evidence type="ECO:0000313" key="8">
    <source>
        <dbReference type="EMBL" id="MBI3129707.1"/>
    </source>
</evidence>
<evidence type="ECO:0000313" key="9">
    <source>
        <dbReference type="Proteomes" id="UP000782312"/>
    </source>
</evidence>
<sequence length="288" mass="33050">MPDIPIYTAGGVAGLFLILVLVERRFPLRPPMRALLPRLALNLVFSALAFLTAALVVRPAGASWLQWADERAFGFLHFPFIPEGARPLLGFLLMDLSFYYWHVLNHRVPLLWRFHNVHHLDPDLDVSTGFRFHFGEVVLSAAFRVVQVTAIGLSAWTYLAYELAFQANTLFHHSNVRLPIGIERALSWVLVTPRMHGIHHSQVRGETNSNYSVVFSWWDRLHRSIGLDIPQANLVIGVPGYARPEDNRFWSLVLAPFRAQRDYWRAPDGTVPPPETRSRRDRRHRLAE</sequence>
<dbReference type="Pfam" id="PF04116">
    <property type="entry name" value="FA_hydroxylase"/>
    <property type="match status" value="1"/>
</dbReference>
<dbReference type="PANTHER" id="PTHR11863">
    <property type="entry name" value="STEROL DESATURASE"/>
    <property type="match status" value="1"/>
</dbReference>
<keyword evidence="2 6" id="KW-0812">Transmembrane</keyword>
<dbReference type="GO" id="GO:0016020">
    <property type="term" value="C:membrane"/>
    <property type="evidence" value="ECO:0007669"/>
    <property type="project" value="UniProtKB-SubCell"/>
</dbReference>
<dbReference type="Proteomes" id="UP000782312">
    <property type="component" value="Unassembled WGS sequence"/>
</dbReference>
<keyword evidence="3 6" id="KW-1133">Transmembrane helix</keyword>